<comment type="caution">
    <text evidence="8">The sequence shown here is derived from an EMBL/GenBank/DDBJ whole genome shotgun (WGS) entry which is preliminary data.</text>
</comment>
<proteinExistence type="inferred from homology"/>
<evidence type="ECO:0000256" key="3">
    <source>
        <dbReference type="ARBA" id="ARBA00022759"/>
    </source>
</evidence>
<comment type="cofactor">
    <cofactor evidence="1">
        <name>a divalent metal cation</name>
        <dbReference type="ChEBI" id="CHEBI:60240"/>
    </cofactor>
</comment>
<organism evidence="8 9">
    <name type="scientific">Methylocella tundrae</name>
    <dbReference type="NCBI Taxonomy" id="227605"/>
    <lineage>
        <taxon>Bacteria</taxon>
        <taxon>Pseudomonadati</taxon>
        <taxon>Pseudomonadota</taxon>
        <taxon>Alphaproteobacteria</taxon>
        <taxon>Hyphomicrobiales</taxon>
        <taxon>Beijerinckiaceae</taxon>
        <taxon>Methylocella</taxon>
    </lineage>
</organism>
<dbReference type="Pfam" id="PF08340">
    <property type="entry name" value="YicC-like_C"/>
    <property type="match status" value="1"/>
</dbReference>
<dbReference type="NCBIfam" id="TIGR00255">
    <property type="entry name" value="YicC/YloC family endoribonuclease"/>
    <property type="match status" value="1"/>
</dbReference>
<feature type="domain" description="Endoribonuclease YicC-like N-terminal" evidence="6">
    <location>
        <begin position="3"/>
        <end position="157"/>
    </location>
</feature>
<comment type="similarity">
    <text evidence="5">Belongs to the YicC/YloC family.</text>
</comment>
<keyword evidence="4" id="KW-0378">Hydrolase</keyword>
<dbReference type="RefSeq" id="WP_174513284.1">
    <property type="nucleotide sequence ID" value="NZ_CABFMQ020000098.1"/>
</dbReference>
<evidence type="ECO:0000259" key="7">
    <source>
        <dbReference type="Pfam" id="PF08340"/>
    </source>
</evidence>
<dbReference type="AlphaFoldDB" id="A0A8B6M992"/>
<dbReference type="Pfam" id="PF03755">
    <property type="entry name" value="YicC-like_N"/>
    <property type="match status" value="1"/>
</dbReference>
<evidence type="ECO:0000256" key="5">
    <source>
        <dbReference type="ARBA" id="ARBA00035648"/>
    </source>
</evidence>
<keyword evidence="2" id="KW-0540">Nuclease</keyword>
<protein>
    <submittedName>
        <fullName evidence="8">YicC domain protein</fullName>
    </submittedName>
</protein>
<evidence type="ECO:0000313" key="8">
    <source>
        <dbReference type="EMBL" id="VTZ51490.1"/>
    </source>
</evidence>
<dbReference type="GO" id="GO:0016787">
    <property type="term" value="F:hydrolase activity"/>
    <property type="evidence" value="ECO:0007669"/>
    <property type="project" value="UniProtKB-KW"/>
</dbReference>
<gene>
    <name evidence="8" type="ORF">MPC4_40087</name>
</gene>
<evidence type="ECO:0000256" key="1">
    <source>
        <dbReference type="ARBA" id="ARBA00001968"/>
    </source>
</evidence>
<dbReference type="Proteomes" id="UP000485880">
    <property type="component" value="Unassembled WGS sequence"/>
</dbReference>
<keyword evidence="9" id="KW-1185">Reference proteome</keyword>
<name>A0A8B6M992_METTU</name>
<dbReference type="InterPro" id="IPR013551">
    <property type="entry name" value="YicC-like_C"/>
</dbReference>
<reference evidence="8 9" key="1">
    <citation type="submission" date="2019-05" db="EMBL/GenBank/DDBJ databases">
        <authorList>
            <person name="Farhan Ul Haque M."/>
        </authorList>
    </citation>
    <scope>NUCLEOTIDE SEQUENCE [LARGE SCALE GENOMIC DNA]</scope>
    <source>
        <strain evidence="8">2</strain>
    </source>
</reference>
<dbReference type="InterPro" id="IPR005229">
    <property type="entry name" value="YicC/YloC-like"/>
</dbReference>
<keyword evidence="3" id="KW-0255">Endonuclease</keyword>
<dbReference type="EMBL" id="CABFMQ020000098">
    <property type="protein sequence ID" value="VTZ51490.1"/>
    <property type="molecule type" value="Genomic_DNA"/>
</dbReference>
<evidence type="ECO:0000313" key="9">
    <source>
        <dbReference type="Proteomes" id="UP000485880"/>
    </source>
</evidence>
<dbReference type="GO" id="GO:0004521">
    <property type="term" value="F:RNA endonuclease activity"/>
    <property type="evidence" value="ECO:0007669"/>
    <property type="project" value="InterPro"/>
</dbReference>
<feature type="domain" description="Endoribonuclease YicC-like C-terminal" evidence="7">
    <location>
        <begin position="180"/>
        <end position="294"/>
    </location>
</feature>
<dbReference type="PANTHER" id="PTHR30636">
    <property type="entry name" value="UPF0701 PROTEIN YICC"/>
    <property type="match status" value="1"/>
</dbReference>
<evidence type="ECO:0000256" key="2">
    <source>
        <dbReference type="ARBA" id="ARBA00022722"/>
    </source>
</evidence>
<dbReference type="PANTHER" id="PTHR30636:SF3">
    <property type="entry name" value="UPF0701 PROTEIN YICC"/>
    <property type="match status" value="1"/>
</dbReference>
<evidence type="ECO:0000256" key="4">
    <source>
        <dbReference type="ARBA" id="ARBA00022801"/>
    </source>
</evidence>
<dbReference type="InterPro" id="IPR013527">
    <property type="entry name" value="YicC-like_N"/>
</dbReference>
<accession>A0A8B6M992</accession>
<sequence length="294" mass="31887">MTIASMTGFARIAGGVGAYSWAWELKSVNAKGFDARLRLPAPFEAVEADARRRLADRLARGTLYATLSVQREALNPDIRINHELLGKLVAAVADVDLSRNLEPARLDGLLSMRGVVEIIDAAETEAAIAAARAGALEDLDKAIEALLAMRRSEGAALSFVLDARLDRIDALTQAAEANPARQADAVRTRLEQTIATLCESSNLDPNRLHQEAMILAAKADIREELDRLATHLCAARDLLAAGGVVGRRLDFLSQELAREANTLCAKSNDASLTTIGLELRVEIEQFREQIQNIE</sequence>
<evidence type="ECO:0000259" key="6">
    <source>
        <dbReference type="Pfam" id="PF03755"/>
    </source>
</evidence>